<evidence type="ECO:0000256" key="1">
    <source>
        <dbReference type="SAM" id="MobiDB-lite"/>
    </source>
</evidence>
<gene>
    <name evidence="2" type="ORF">B0A55_00220</name>
</gene>
<feature type="region of interest" description="Disordered" evidence="1">
    <location>
        <begin position="143"/>
        <end position="165"/>
    </location>
</feature>
<reference evidence="2 3" key="1">
    <citation type="submission" date="2017-03" db="EMBL/GenBank/DDBJ databases">
        <title>Genomes of endolithic fungi from Antarctica.</title>
        <authorList>
            <person name="Coleine C."/>
            <person name="Masonjones S."/>
            <person name="Stajich J.E."/>
        </authorList>
    </citation>
    <scope>NUCLEOTIDE SEQUENCE [LARGE SCALE GENOMIC DNA]</scope>
    <source>
        <strain evidence="2 3">CCFEE 5184</strain>
    </source>
</reference>
<dbReference type="AlphaFoldDB" id="A0A4U0Y0J9"/>
<evidence type="ECO:0000313" key="2">
    <source>
        <dbReference type="EMBL" id="TKA83922.1"/>
    </source>
</evidence>
<protein>
    <submittedName>
        <fullName evidence="2">Uncharacterized protein</fullName>
    </submittedName>
</protein>
<sequence length="236" mass="23639">MPTKAPELPHGALFKRDFSSICGYVDGVSANSLDCGSAICGFNTYSSAFGCCSSTYVSAGGTYAADCAFYTSCRDYTEGCDATCQSNTAVEFCGSDYPYCAPLTYSSSFGNYFCASVTAGTAPQPVLASWIYGVNSSSQSVAPVTTSSAPTESGSSVGSTTPSSSYSAGSANNGVAASPSPTPFSQSQQFGYATASGSIASTTSTPSSGTSLGVADGTLRFIGLITVAVGALAVIL</sequence>
<dbReference type="STRING" id="329884.A0A4U0Y0J9"/>
<name>A0A4U0Y0J9_9PEZI</name>
<feature type="compositionally biased region" description="Low complexity" evidence="1">
    <location>
        <begin position="153"/>
        <end position="165"/>
    </location>
</feature>
<dbReference type="OrthoDB" id="5347452at2759"/>
<accession>A0A4U0Y0J9</accession>
<organism evidence="2 3">
    <name type="scientific">Friedmanniomyces simplex</name>
    <dbReference type="NCBI Taxonomy" id="329884"/>
    <lineage>
        <taxon>Eukaryota</taxon>
        <taxon>Fungi</taxon>
        <taxon>Dikarya</taxon>
        <taxon>Ascomycota</taxon>
        <taxon>Pezizomycotina</taxon>
        <taxon>Dothideomycetes</taxon>
        <taxon>Dothideomycetidae</taxon>
        <taxon>Mycosphaerellales</taxon>
        <taxon>Teratosphaeriaceae</taxon>
        <taxon>Friedmanniomyces</taxon>
    </lineage>
</organism>
<dbReference type="Proteomes" id="UP000309340">
    <property type="component" value="Unassembled WGS sequence"/>
</dbReference>
<evidence type="ECO:0000313" key="3">
    <source>
        <dbReference type="Proteomes" id="UP000309340"/>
    </source>
</evidence>
<proteinExistence type="predicted"/>
<keyword evidence="3" id="KW-1185">Reference proteome</keyword>
<feature type="compositionally biased region" description="Polar residues" evidence="1">
    <location>
        <begin position="143"/>
        <end position="152"/>
    </location>
</feature>
<comment type="caution">
    <text evidence="2">The sequence shown here is derived from an EMBL/GenBank/DDBJ whole genome shotgun (WGS) entry which is preliminary data.</text>
</comment>
<dbReference type="EMBL" id="NAJQ01000001">
    <property type="protein sequence ID" value="TKA83922.1"/>
    <property type="molecule type" value="Genomic_DNA"/>
</dbReference>